<name>A0A7I7TDD7_9MYCO</name>
<dbReference type="AlphaFoldDB" id="A0A7I7TDD7"/>
<feature type="domain" description="Aminoglycoside phosphotransferase" evidence="1">
    <location>
        <begin position="49"/>
        <end position="257"/>
    </location>
</feature>
<dbReference type="KEGG" id="mhev:MHEL_52730"/>
<keyword evidence="3" id="KW-1185">Reference proteome</keyword>
<dbReference type="EMBL" id="AP022596">
    <property type="protein sequence ID" value="BBY67030.1"/>
    <property type="molecule type" value="Genomic_DNA"/>
</dbReference>
<reference evidence="2 3" key="1">
    <citation type="journal article" date="2019" name="Emerg. Microbes Infect.">
        <title>Comprehensive subspecies identification of 175 nontuberculous mycobacteria species based on 7547 genomic profiles.</title>
        <authorList>
            <person name="Matsumoto Y."/>
            <person name="Kinjo T."/>
            <person name="Motooka D."/>
            <person name="Nabeya D."/>
            <person name="Jung N."/>
            <person name="Uechi K."/>
            <person name="Horii T."/>
            <person name="Iida T."/>
            <person name="Fujita J."/>
            <person name="Nakamura S."/>
        </authorList>
    </citation>
    <scope>NUCLEOTIDE SEQUENCE [LARGE SCALE GENOMIC DNA]</scope>
    <source>
        <strain evidence="2 3">JCM 30396</strain>
    </source>
</reference>
<organism evidence="2 3">
    <name type="scientific">Mycolicibacterium helvum</name>
    <dbReference type="NCBI Taxonomy" id="1534349"/>
    <lineage>
        <taxon>Bacteria</taxon>
        <taxon>Bacillati</taxon>
        <taxon>Actinomycetota</taxon>
        <taxon>Actinomycetes</taxon>
        <taxon>Mycobacteriales</taxon>
        <taxon>Mycobacteriaceae</taxon>
        <taxon>Mycolicibacterium</taxon>
    </lineage>
</organism>
<evidence type="ECO:0000313" key="3">
    <source>
        <dbReference type="Proteomes" id="UP000467148"/>
    </source>
</evidence>
<protein>
    <recommendedName>
        <fullName evidence="1">Aminoglycoside phosphotransferase domain-containing protein</fullName>
    </recommendedName>
</protein>
<gene>
    <name evidence="2" type="ORF">MHEL_52730</name>
</gene>
<dbReference type="Pfam" id="PF01636">
    <property type="entry name" value="APH"/>
    <property type="match status" value="1"/>
</dbReference>
<dbReference type="InterPro" id="IPR002575">
    <property type="entry name" value="Aminoglycoside_PTrfase"/>
</dbReference>
<dbReference type="RefSeq" id="WP_163751055.1">
    <property type="nucleotide sequence ID" value="NZ_AP022596.1"/>
</dbReference>
<dbReference type="Proteomes" id="UP000467148">
    <property type="component" value="Chromosome"/>
</dbReference>
<dbReference type="InterPro" id="IPR011009">
    <property type="entry name" value="Kinase-like_dom_sf"/>
</dbReference>
<dbReference type="Gene3D" id="3.30.200.20">
    <property type="entry name" value="Phosphorylase Kinase, domain 1"/>
    <property type="match status" value="1"/>
</dbReference>
<dbReference type="SUPFAM" id="SSF56112">
    <property type="entry name" value="Protein kinase-like (PK-like)"/>
    <property type="match status" value="1"/>
</dbReference>
<dbReference type="PANTHER" id="PTHR21310:SF40">
    <property type="entry name" value="AMINOGLYCOSIDE PHOSPHOTRANSFERASE DOMAIN-CONTAINING PROTEIN-RELATED"/>
    <property type="match status" value="1"/>
</dbReference>
<evidence type="ECO:0000259" key="1">
    <source>
        <dbReference type="Pfam" id="PF01636"/>
    </source>
</evidence>
<dbReference type="InterPro" id="IPR051678">
    <property type="entry name" value="AGP_Transferase"/>
</dbReference>
<dbReference type="Gene3D" id="3.90.1200.10">
    <property type="match status" value="1"/>
</dbReference>
<sequence>MTVDIVADDRRETLADPWPRLFTWVETVTGGRIVSWRRQARWRPAWFLTVEVQGQRRELYARCQREESMPWTQTLSLRREYEIMRVLHANGVAVPAPLAFCEEPESILMESIRGRDRFDERDDAATRGAVINDYVAQLAEAHRLDPALFQAIGLSRPATPRDIGYMGFGLSEKWYRQIKPGPDPTIEFIVSWLHRHVPTHREQTSWIHFDAGQFLHADDRVTALMDVEFSCLGDPLADLGAMRMRDTAQPIGDLTGAYAAYANATGQPIDRSVVNFHAVRFALLTPMLSAATRADPPAEFDLAQWQAWSLMSFMICLQIIAEEGGYSLESPPAVTSVPPRNDPSFVSAERILADVLDDVNPDDHVAFRLAIVRDLLPGLHRSAAAAASVEAADREEEEELLGVRPDGWLDADQRLERFVAERGADRERDIVRLLTRRVRRQIELIDPGMRDVRGFRVQPIDWSAVPTTS</sequence>
<dbReference type="PANTHER" id="PTHR21310">
    <property type="entry name" value="AMINOGLYCOSIDE PHOSPHOTRANSFERASE-RELATED-RELATED"/>
    <property type="match status" value="1"/>
</dbReference>
<proteinExistence type="predicted"/>
<evidence type="ECO:0000313" key="2">
    <source>
        <dbReference type="EMBL" id="BBY67030.1"/>
    </source>
</evidence>
<accession>A0A7I7TDD7</accession>